<dbReference type="Proteomes" id="UP001620397">
    <property type="component" value="Unassembled WGS sequence"/>
</dbReference>
<feature type="signal peptide" evidence="1">
    <location>
        <begin position="1"/>
        <end position="24"/>
    </location>
</feature>
<feature type="chain" id="PRO_5045970547" evidence="1">
    <location>
        <begin position="25"/>
        <end position="538"/>
    </location>
</feature>
<keyword evidence="3" id="KW-1185">Reference proteome</keyword>
<dbReference type="EMBL" id="JADIKL010000001">
    <property type="protein sequence ID" value="MFK2929190.1"/>
    <property type="molecule type" value="Genomic_DNA"/>
</dbReference>
<sequence length="538" mass="59248">MPAAPTHHRSLALGLLLGCLPALACAGQASPQRMSTATVTATVDGLSLSDIAWLRRDGFGLDSATLAHYRQLGRTRFLDEQLAGGDDTLPPQVAAQIQAFPVVNTPLPALWADFQSHNKQFKDTPAGPAKDAAKTAIQQYRRDLYQQAAQAELLHAVYGSNQLKEQLVWFWLNHFSVYADKGPVRVFAADYEEKVIRPHALGKFKDLVMATLQSPAMLVFLDNVHNVKDKTNENYARELMELHTLGVGSGYTQADVQQLMRVLTGSGLLPPNQARRRGGFMWIRPMPLRNAFPAARNGFFVFNPDKHDFGDKDFLGQTIKGSGYAEIEQAVDLIVRQPACAHFVSQRLAEYFIDDQPSPALVDAMAHTFQRTDGDIAAVLRTMLLSKEAAAVGGHKFKDPTRFLVSAMRLTYDGQPVPNAVPLVNWLRQMGEPLYGRITPDGWPLDSASWTGSGQMSKRFDFARVIGSGRNRLFVDDNGSADAANDPPPGAPDLQGSALYRDAIAPQLSDATRKALSQARSPMEWNTFLLSSPDFNYR</sequence>
<evidence type="ECO:0000313" key="2">
    <source>
        <dbReference type="EMBL" id="MFK2929190.1"/>
    </source>
</evidence>
<gene>
    <name evidence="2" type="ORF">ISP14_00160</name>
</gene>
<evidence type="ECO:0000256" key="1">
    <source>
        <dbReference type="SAM" id="SignalP"/>
    </source>
</evidence>
<protein>
    <submittedName>
        <fullName evidence="2">DUF1800 domain-containing protein</fullName>
    </submittedName>
</protein>
<dbReference type="Pfam" id="PF08811">
    <property type="entry name" value="DUF1800"/>
    <property type="match status" value="1"/>
</dbReference>
<dbReference type="RefSeq" id="WP_404534904.1">
    <property type="nucleotide sequence ID" value="NZ_JADIKL010000001.1"/>
</dbReference>
<evidence type="ECO:0000313" key="3">
    <source>
        <dbReference type="Proteomes" id="UP001620397"/>
    </source>
</evidence>
<comment type="caution">
    <text evidence="2">The sequence shown here is derived from an EMBL/GenBank/DDBJ whole genome shotgun (WGS) entry which is preliminary data.</text>
</comment>
<organism evidence="2 3">
    <name type="scientific">Dyella agri</name>
    <dbReference type="NCBI Taxonomy" id="1926869"/>
    <lineage>
        <taxon>Bacteria</taxon>
        <taxon>Pseudomonadati</taxon>
        <taxon>Pseudomonadota</taxon>
        <taxon>Gammaproteobacteria</taxon>
        <taxon>Lysobacterales</taxon>
        <taxon>Rhodanobacteraceae</taxon>
        <taxon>Dyella</taxon>
    </lineage>
</organism>
<proteinExistence type="predicted"/>
<reference evidence="2 3" key="1">
    <citation type="submission" date="2020-10" db="EMBL/GenBank/DDBJ databases">
        <title>Phylogeny of dyella-like bacteria.</title>
        <authorList>
            <person name="Fu J."/>
        </authorList>
    </citation>
    <scope>NUCLEOTIDE SEQUENCE [LARGE SCALE GENOMIC DNA]</scope>
    <source>
        <strain evidence="2 3">DKC-1</strain>
    </source>
</reference>
<accession>A0ABW8KBB4</accession>
<name>A0ABW8KBB4_9GAMM</name>
<dbReference type="InterPro" id="IPR014917">
    <property type="entry name" value="DUF1800"/>
</dbReference>
<keyword evidence="1" id="KW-0732">Signal</keyword>